<dbReference type="PANTHER" id="PTHR24559">
    <property type="entry name" value="TRANSPOSON TY3-I GAG-POL POLYPROTEIN"/>
    <property type="match status" value="1"/>
</dbReference>
<dbReference type="InterPro" id="IPR000477">
    <property type="entry name" value="RT_dom"/>
</dbReference>
<dbReference type="EMBL" id="AVOT02030098">
    <property type="protein sequence ID" value="MBW0523204.1"/>
    <property type="molecule type" value="Genomic_DNA"/>
</dbReference>
<dbReference type="Proteomes" id="UP000765509">
    <property type="component" value="Unassembled WGS sequence"/>
</dbReference>
<dbReference type="AlphaFoldDB" id="A0A9Q3ELC7"/>
<protein>
    <recommendedName>
        <fullName evidence="1">Reverse transcriptase domain-containing protein</fullName>
    </recommendedName>
</protein>
<dbReference type="OrthoDB" id="2369050at2759"/>
<proteinExistence type="predicted"/>
<keyword evidence="3" id="KW-1185">Reference proteome</keyword>
<evidence type="ECO:0000313" key="3">
    <source>
        <dbReference type="Proteomes" id="UP000765509"/>
    </source>
</evidence>
<dbReference type="InterPro" id="IPR043128">
    <property type="entry name" value="Rev_trsase/Diguanyl_cyclase"/>
</dbReference>
<evidence type="ECO:0000259" key="1">
    <source>
        <dbReference type="Pfam" id="PF00078"/>
    </source>
</evidence>
<evidence type="ECO:0000313" key="2">
    <source>
        <dbReference type="EMBL" id="MBW0523204.1"/>
    </source>
</evidence>
<dbReference type="InterPro" id="IPR053134">
    <property type="entry name" value="RNA-dir_DNA_polymerase"/>
</dbReference>
<dbReference type="SUPFAM" id="SSF56672">
    <property type="entry name" value="DNA/RNA polymerases"/>
    <property type="match status" value="1"/>
</dbReference>
<organism evidence="2 3">
    <name type="scientific">Austropuccinia psidii MF-1</name>
    <dbReference type="NCBI Taxonomy" id="1389203"/>
    <lineage>
        <taxon>Eukaryota</taxon>
        <taxon>Fungi</taxon>
        <taxon>Dikarya</taxon>
        <taxon>Basidiomycota</taxon>
        <taxon>Pucciniomycotina</taxon>
        <taxon>Pucciniomycetes</taxon>
        <taxon>Pucciniales</taxon>
        <taxon>Sphaerophragmiaceae</taxon>
        <taxon>Austropuccinia</taxon>
    </lineage>
</organism>
<comment type="caution">
    <text evidence="2">The sequence shown here is derived from an EMBL/GenBank/DDBJ whole genome shotgun (WGS) entry which is preliminary data.</text>
</comment>
<accession>A0A9Q3ELC7</accession>
<dbReference type="Pfam" id="PF00078">
    <property type="entry name" value="RVT_1"/>
    <property type="match status" value="1"/>
</dbReference>
<dbReference type="PANTHER" id="PTHR24559:SF444">
    <property type="entry name" value="REVERSE TRANSCRIPTASE DOMAIN-CONTAINING PROTEIN"/>
    <property type="match status" value="1"/>
</dbReference>
<gene>
    <name evidence="2" type="ORF">O181_062919</name>
</gene>
<dbReference type="InterPro" id="IPR043502">
    <property type="entry name" value="DNA/RNA_pol_sf"/>
</dbReference>
<dbReference type="CDD" id="cd01647">
    <property type="entry name" value="RT_LTR"/>
    <property type="match status" value="1"/>
</dbReference>
<reference evidence="2" key="1">
    <citation type="submission" date="2021-03" db="EMBL/GenBank/DDBJ databases">
        <title>Draft genome sequence of rust myrtle Austropuccinia psidii MF-1, a brazilian biotype.</title>
        <authorList>
            <person name="Quecine M.C."/>
            <person name="Pachon D.M.R."/>
            <person name="Bonatelli M.L."/>
            <person name="Correr F.H."/>
            <person name="Franceschini L.M."/>
            <person name="Leite T.F."/>
            <person name="Margarido G.R.A."/>
            <person name="Almeida C.A."/>
            <person name="Ferrarezi J.A."/>
            <person name="Labate C.A."/>
        </authorList>
    </citation>
    <scope>NUCLEOTIDE SEQUENCE</scope>
    <source>
        <strain evidence="2">MF-1</strain>
    </source>
</reference>
<feature type="domain" description="Reverse transcriptase" evidence="1">
    <location>
        <begin position="4"/>
        <end position="151"/>
    </location>
</feature>
<sequence length="164" mass="18956">MVGDFRALNTYTVPDRHAIPRIQETLTQFSKAKYITSMDALKEFHQNVLTPKAKRLLRIITHCGIYEYLGIPFGIKNSPSHYQRMMNTIFPTELSEGWIIIYIDNVIICYDSWYFHLERLARVLDKVEEVNLNISLKKFNFGFEELKALGHVGSGLSLGIDTNK</sequence>
<name>A0A9Q3ELC7_9BASI</name>
<dbReference type="Gene3D" id="3.30.70.270">
    <property type="match status" value="1"/>
</dbReference>